<accession>A0A843VD99</accession>
<evidence type="ECO:0000256" key="1">
    <source>
        <dbReference type="SAM" id="MobiDB-lite"/>
    </source>
</evidence>
<protein>
    <submittedName>
        <fullName evidence="2">Uncharacterized protein</fullName>
    </submittedName>
</protein>
<evidence type="ECO:0000313" key="2">
    <source>
        <dbReference type="EMBL" id="MQL93166.1"/>
    </source>
</evidence>
<dbReference type="AlphaFoldDB" id="A0A843VD99"/>
<evidence type="ECO:0000313" key="3">
    <source>
        <dbReference type="Proteomes" id="UP000652761"/>
    </source>
</evidence>
<proteinExistence type="predicted"/>
<reference evidence="2" key="1">
    <citation type="submission" date="2017-07" db="EMBL/GenBank/DDBJ databases">
        <title>Taro Niue Genome Assembly and Annotation.</title>
        <authorList>
            <person name="Atibalentja N."/>
            <person name="Keating K."/>
            <person name="Fields C.J."/>
        </authorList>
    </citation>
    <scope>NUCLEOTIDE SEQUENCE</scope>
    <source>
        <strain evidence="2">Niue_2</strain>
        <tissue evidence="2">Leaf</tissue>
    </source>
</reference>
<feature type="region of interest" description="Disordered" evidence="1">
    <location>
        <begin position="78"/>
        <end position="104"/>
    </location>
</feature>
<sequence length="104" mass="11713">MIVELGARRRWPFRREGPSGSALLLEVSRSVGCDRENRVLGLGRGSGSRSRYSWYQSESLIGLDMAPHKSRQARELIEQQDNSDMPTQGKVQEEVSIEELVAQP</sequence>
<feature type="compositionally biased region" description="Polar residues" evidence="1">
    <location>
        <begin position="79"/>
        <end position="90"/>
    </location>
</feature>
<keyword evidence="3" id="KW-1185">Reference proteome</keyword>
<name>A0A843VD99_COLES</name>
<organism evidence="2 3">
    <name type="scientific">Colocasia esculenta</name>
    <name type="common">Wild taro</name>
    <name type="synonym">Arum esculentum</name>
    <dbReference type="NCBI Taxonomy" id="4460"/>
    <lineage>
        <taxon>Eukaryota</taxon>
        <taxon>Viridiplantae</taxon>
        <taxon>Streptophyta</taxon>
        <taxon>Embryophyta</taxon>
        <taxon>Tracheophyta</taxon>
        <taxon>Spermatophyta</taxon>
        <taxon>Magnoliopsida</taxon>
        <taxon>Liliopsida</taxon>
        <taxon>Araceae</taxon>
        <taxon>Aroideae</taxon>
        <taxon>Colocasieae</taxon>
        <taxon>Colocasia</taxon>
    </lineage>
</organism>
<comment type="caution">
    <text evidence="2">The sequence shown here is derived from an EMBL/GenBank/DDBJ whole genome shotgun (WGS) entry which is preliminary data.</text>
</comment>
<dbReference type="EMBL" id="NMUH01001524">
    <property type="protein sequence ID" value="MQL93166.1"/>
    <property type="molecule type" value="Genomic_DNA"/>
</dbReference>
<dbReference type="Proteomes" id="UP000652761">
    <property type="component" value="Unassembled WGS sequence"/>
</dbReference>
<gene>
    <name evidence="2" type="ORF">Taro_025797</name>
</gene>